<sequence length="263" mass="29965">MNSNEHQQNMQSNLQSNIQPTSQNPQQTPPRPPHKHFMSLGGGLGMPQKKITMGSVSLSPSALSNSFSIPREQAPINHLPDIYTTCPELRKFKALMVLSPYGDDSDVENNNNTQNKNQNNNDPIENNNIYNNSNISNIPNVSNTINNPNNPVNSILTNNVNNNFNGYKGSPIAVNNRIDIKPQKFIQQRPQEQQPIAPPLQRPMMPNHGPILFPVQRYPFPFQPFPVFQIFDPNAPVLRPYVSFNFLFVFLSFHFQKLFYHFQ</sequence>
<accession>A0A1J4K4T6</accession>
<reference evidence="2" key="1">
    <citation type="submission" date="2016-10" db="EMBL/GenBank/DDBJ databases">
        <authorList>
            <person name="Benchimol M."/>
            <person name="Almeida L.G."/>
            <person name="Vasconcelos A.T."/>
            <person name="Perreira-Neves A."/>
            <person name="Rosa I.A."/>
            <person name="Tasca T."/>
            <person name="Bogo M.R."/>
            <person name="de Souza W."/>
        </authorList>
    </citation>
    <scope>NUCLEOTIDE SEQUENCE [LARGE SCALE GENOMIC DNA]</scope>
    <source>
        <strain evidence="2">K</strain>
    </source>
</reference>
<evidence type="ECO:0000313" key="3">
    <source>
        <dbReference type="Proteomes" id="UP000179807"/>
    </source>
</evidence>
<feature type="compositionally biased region" description="Polar residues" evidence="1">
    <location>
        <begin position="1"/>
        <end position="14"/>
    </location>
</feature>
<gene>
    <name evidence="2" type="ORF">TRFO_05616</name>
</gene>
<evidence type="ECO:0000313" key="2">
    <source>
        <dbReference type="EMBL" id="OHT06407.1"/>
    </source>
</evidence>
<evidence type="ECO:0000256" key="1">
    <source>
        <dbReference type="SAM" id="MobiDB-lite"/>
    </source>
</evidence>
<dbReference type="AlphaFoldDB" id="A0A1J4K4T6"/>
<proteinExistence type="predicted"/>
<keyword evidence="3" id="KW-1185">Reference proteome</keyword>
<dbReference type="Proteomes" id="UP000179807">
    <property type="component" value="Unassembled WGS sequence"/>
</dbReference>
<dbReference type="GeneID" id="94827302"/>
<name>A0A1J4K4T6_9EUKA</name>
<dbReference type="EMBL" id="MLAK01000727">
    <property type="protein sequence ID" value="OHT06407.1"/>
    <property type="molecule type" value="Genomic_DNA"/>
</dbReference>
<dbReference type="RefSeq" id="XP_068359543.1">
    <property type="nucleotide sequence ID" value="XM_068492598.1"/>
</dbReference>
<feature type="compositionally biased region" description="Low complexity" evidence="1">
    <location>
        <begin position="15"/>
        <end position="26"/>
    </location>
</feature>
<protein>
    <submittedName>
        <fullName evidence="2">Uncharacterized protein</fullName>
    </submittedName>
</protein>
<dbReference type="VEuPathDB" id="TrichDB:TRFO_05616"/>
<organism evidence="2 3">
    <name type="scientific">Tritrichomonas foetus</name>
    <dbReference type="NCBI Taxonomy" id="1144522"/>
    <lineage>
        <taxon>Eukaryota</taxon>
        <taxon>Metamonada</taxon>
        <taxon>Parabasalia</taxon>
        <taxon>Tritrichomonadida</taxon>
        <taxon>Tritrichomonadidae</taxon>
        <taxon>Tritrichomonas</taxon>
    </lineage>
</organism>
<feature type="region of interest" description="Disordered" evidence="1">
    <location>
        <begin position="1"/>
        <end position="45"/>
    </location>
</feature>
<feature type="compositionally biased region" description="Low complexity" evidence="1">
    <location>
        <begin position="109"/>
        <end position="131"/>
    </location>
</feature>
<comment type="caution">
    <text evidence="2">The sequence shown here is derived from an EMBL/GenBank/DDBJ whole genome shotgun (WGS) entry which is preliminary data.</text>
</comment>
<feature type="region of interest" description="Disordered" evidence="1">
    <location>
        <begin position="103"/>
        <end position="131"/>
    </location>
</feature>